<keyword evidence="2" id="KW-1185">Reference proteome</keyword>
<accession>A0A8J6LZI1</accession>
<proteinExistence type="predicted"/>
<dbReference type="Proteomes" id="UP000601768">
    <property type="component" value="Unassembled WGS sequence"/>
</dbReference>
<dbReference type="AlphaFoldDB" id="A0A8J6LZI1"/>
<dbReference type="EMBL" id="JACNEP010000006">
    <property type="protein sequence ID" value="MBC3766160.1"/>
    <property type="molecule type" value="Genomic_DNA"/>
</dbReference>
<organism evidence="1 2">
    <name type="scientific">Neptunicella marina</name>
    <dbReference type="NCBI Taxonomy" id="2125989"/>
    <lineage>
        <taxon>Bacteria</taxon>
        <taxon>Pseudomonadati</taxon>
        <taxon>Pseudomonadota</taxon>
        <taxon>Gammaproteobacteria</taxon>
        <taxon>Alteromonadales</taxon>
        <taxon>Alteromonadaceae</taxon>
        <taxon>Neptunicella</taxon>
    </lineage>
</organism>
<reference evidence="1" key="1">
    <citation type="journal article" date="2018" name="Int. J. Syst. Evol. Microbiol.">
        <title>Neptunicella marina gen. nov., sp. nov., isolated from surface seawater.</title>
        <authorList>
            <person name="Liu X."/>
            <person name="Lai Q."/>
            <person name="Du Y."/>
            <person name="Zhang X."/>
            <person name="Liu Z."/>
            <person name="Sun F."/>
            <person name="Shao Z."/>
        </authorList>
    </citation>
    <scope>NUCLEOTIDE SEQUENCE</scope>
    <source>
        <strain evidence="1">S27-2</strain>
    </source>
</reference>
<comment type="caution">
    <text evidence="1">The sequence shown here is derived from an EMBL/GenBank/DDBJ whole genome shotgun (WGS) entry which is preliminary data.</text>
</comment>
<evidence type="ECO:0000313" key="2">
    <source>
        <dbReference type="Proteomes" id="UP000601768"/>
    </source>
</evidence>
<gene>
    <name evidence="1" type="ORF">H8B19_09730</name>
</gene>
<evidence type="ECO:0000313" key="1">
    <source>
        <dbReference type="EMBL" id="MBC3766160.1"/>
    </source>
</evidence>
<dbReference type="RefSeq" id="WP_186506631.1">
    <property type="nucleotide sequence ID" value="NZ_JACNEP010000006.1"/>
</dbReference>
<sequence>MHLKQNAKAIEEFEYRLQCHDEYFQNYPLEQGLKTAPPENHYMVYNQAQWQHFQAGVNWLYLQNLDAAQAHLAEVMPLLKQSMAACYSIELPLYFSYFQTALLLGLPEDANEAANIVAKLEPASNRASELMQVLMAKLWLGYSDIPEAWLKTITRSEQNKGHSLIYVGFSAALKAFAGSNKPALASAITTILEHHRHVLRYLRWTANITQLYETTSTLLVIIAKQRGWNIKPMIGTTQYQIKIRPEDYLHREGMTSKTRVEVCTDFLPDVFVDNPVYR</sequence>
<name>A0A8J6LZI1_9ALTE</name>
<protein>
    <submittedName>
        <fullName evidence="1">Uncharacterized protein</fullName>
    </submittedName>
</protein>
<reference evidence="1" key="2">
    <citation type="submission" date="2020-08" db="EMBL/GenBank/DDBJ databases">
        <authorList>
            <person name="Lai Q."/>
        </authorList>
    </citation>
    <scope>NUCLEOTIDE SEQUENCE</scope>
    <source>
        <strain evidence="1">S27-2</strain>
    </source>
</reference>